<protein>
    <submittedName>
        <fullName evidence="2">A disintegrin and metalloproteinase with thrombospondin motifs 12</fullName>
    </submittedName>
</protein>
<accession>A0ABQ9WY51</accession>
<feature type="region of interest" description="Disordered" evidence="1">
    <location>
        <begin position="922"/>
        <end position="947"/>
    </location>
</feature>
<sequence>MQIKQASPIQLKIGQFVSTEQQNKPFNNSLPRKIWSKVQLLKDILSEKYSNSNNLKFRKCHSLQRISKLVCMIDQCEFCTLLILPESSVEPSNIDSTLTKLTITINSAVYKPTTSTLRESQSSTDISCGTLQSLINHQLVHTTHSGFDPNVDDRIVLDYNLENTKNCTRTYFSCRSHDAFRVRSKRRPPHKHVLVDYADRVALCAPPQLHQTSDTDFASQLTQLTLTKGSLITNASIIDTHSASMPISHARTISRNDTLPDDESDMFVHGGVNSDSLQSNCSNISYVSPFSTRFPRCTPLCTRFPLLHATLHSLPSLHASLHSLPSLHASLHSLPLLHASLHSLPLLHATLHSRSPMPLHSLAPRLSALASLAARHSALASLAARHSALASLAPRLSALASPPTLHPASRPRLSALASLAPCLSALASLAARLSALASLAPRLSALASLAPRHSALASLAPRLSALASLAPHLSALAFLAPCLSALASLAPRLSALASLAPRLSALASLAARHSALASLAPRHSALASLAPRLSALASLAPRLSALASLAPCLSALASLAPRLSALASLAPRLSALAFLAPRLSALASLAPRLSALASLAPRLSALASLAPCLSALASLAARHSALAFLAPCLSALASLASRHSALASLAARLSALAFLAPRLSAPALPTATQTYPLWPCIILSNCSPQCPKPARDLELVILSGRERTGRTPNISQPSPPSPNLLSTLTKQTTYPSLQPTPSQHRQDRNKTALPEIIVRTESVFPLPFNNKANPLSQLTISNEILGGMGNQISLFTKYPPSTTDQPPKLPKHPAHIHNPLNCYQTWRKRRRPFHHHQKSEGRLRRMNARKSGNAEYWDEPPEAHQPHLEAGTISEPLSDIQEESQNEKIPRDWDSYGDTIAETNKAQEEKEKTLVKEAKTELKEENDQLTRNEDTKETTIDSDTQPYHPLNNLSNLLPAILPRTEAEQDIIIDCVEWSLARFDCHSVTTVQTVNRHSLARLISFTRHSLLELPEVKGMGMADELEWLCRVEFIFDLCEAVSKAKDESGTLEADLVDIKPQHTQTRLDAEQLRQDEWEIVVKSILHTHTFPTSEAPNWKCASFS</sequence>
<evidence type="ECO:0000313" key="2">
    <source>
        <dbReference type="EMBL" id="KAK2944451.1"/>
    </source>
</evidence>
<name>A0ABQ9WY51_9EUKA</name>
<keyword evidence="2" id="KW-0482">Metalloprotease</keyword>
<dbReference type="Proteomes" id="UP001281761">
    <property type="component" value="Unassembled WGS sequence"/>
</dbReference>
<keyword evidence="2" id="KW-0645">Protease</keyword>
<organism evidence="2 3">
    <name type="scientific">Blattamonas nauphoetae</name>
    <dbReference type="NCBI Taxonomy" id="2049346"/>
    <lineage>
        <taxon>Eukaryota</taxon>
        <taxon>Metamonada</taxon>
        <taxon>Preaxostyla</taxon>
        <taxon>Oxymonadida</taxon>
        <taxon>Blattamonas</taxon>
    </lineage>
</organism>
<evidence type="ECO:0000256" key="1">
    <source>
        <dbReference type="SAM" id="MobiDB-lite"/>
    </source>
</evidence>
<proteinExistence type="predicted"/>
<feature type="region of interest" description="Disordered" evidence="1">
    <location>
        <begin position="708"/>
        <end position="727"/>
    </location>
</feature>
<keyword evidence="3" id="KW-1185">Reference proteome</keyword>
<gene>
    <name evidence="2" type="ORF">BLNAU_20626</name>
</gene>
<dbReference type="GO" id="GO:0008237">
    <property type="term" value="F:metallopeptidase activity"/>
    <property type="evidence" value="ECO:0007669"/>
    <property type="project" value="UniProtKB-KW"/>
</dbReference>
<dbReference type="EMBL" id="JARBJD010000298">
    <property type="protein sequence ID" value="KAK2944451.1"/>
    <property type="molecule type" value="Genomic_DNA"/>
</dbReference>
<evidence type="ECO:0000313" key="3">
    <source>
        <dbReference type="Proteomes" id="UP001281761"/>
    </source>
</evidence>
<feature type="compositionally biased region" description="Basic and acidic residues" evidence="1">
    <location>
        <begin position="922"/>
        <end position="939"/>
    </location>
</feature>
<comment type="caution">
    <text evidence="2">The sequence shown here is derived from an EMBL/GenBank/DDBJ whole genome shotgun (WGS) entry which is preliminary data.</text>
</comment>
<reference evidence="2 3" key="1">
    <citation type="journal article" date="2022" name="bioRxiv">
        <title>Genomics of Preaxostyla Flagellates Illuminates Evolutionary Transitions and the Path Towards Mitochondrial Loss.</title>
        <authorList>
            <person name="Novak L.V.F."/>
            <person name="Treitli S.C."/>
            <person name="Pyrih J."/>
            <person name="Halakuc P."/>
            <person name="Pipaliya S.V."/>
            <person name="Vacek V."/>
            <person name="Brzon O."/>
            <person name="Soukal P."/>
            <person name="Eme L."/>
            <person name="Dacks J.B."/>
            <person name="Karnkowska A."/>
            <person name="Elias M."/>
            <person name="Hampl V."/>
        </authorList>
    </citation>
    <scope>NUCLEOTIDE SEQUENCE [LARGE SCALE GENOMIC DNA]</scope>
    <source>
        <strain evidence="2">NAU3</strain>
        <tissue evidence="2">Gut</tissue>
    </source>
</reference>
<keyword evidence="2" id="KW-0378">Hydrolase</keyword>